<dbReference type="SUPFAM" id="SSF46785">
    <property type="entry name" value="Winged helix' DNA-binding domain"/>
    <property type="match status" value="1"/>
</dbReference>
<feature type="domain" description="HTH iclR-type" evidence="5">
    <location>
        <begin position="32"/>
        <end position="95"/>
    </location>
</feature>
<evidence type="ECO:0000259" key="5">
    <source>
        <dbReference type="PROSITE" id="PS51077"/>
    </source>
</evidence>
<accession>A0A1G7BZ10</accession>
<dbReference type="EMBL" id="JAWNFU010000002">
    <property type="protein sequence ID" value="MDY5153100.1"/>
    <property type="molecule type" value="Genomic_DNA"/>
</dbReference>
<evidence type="ECO:0000313" key="9">
    <source>
        <dbReference type="EMBL" id="VDG76476.1"/>
    </source>
</evidence>
<dbReference type="InterPro" id="IPR005471">
    <property type="entry name" value="Tscrpt_reg_IclR_N"/>
</dbReference>
<evidence type="ECO:0000256" key="4">
    <source>
        <dbReference type="SAM" id="MobiDB-lite"/>
    </source>
</evidence>
<evidence type="ECO:0000313" key="8">
    <source>
        <dbReference type="EMBL" id="SDE32344.1"/>
    </source>
</evidence>
<dbReference type="EMBL" id="UYIO01000001">
    <property type="protein sequence ID" value="VDG76476.1"/>
    <property type="molecule type" value="Genomic_DNA"/>
</dbReference>
<sequence>MSGEEQQARQEPINARALREARSKRREPVKRLSSIDRALTIIEYLAECGPQGESLGEIAAAIEANKATVHHTLSTLKAREWVDQDIVTGNYYLGDGITPLVRYATRTETLLESIRPALRSISIRYNELVHAGILVNDKVRYIDKVEPARAIRVVSYVGREVAAATTALGRALLGEAELTDSEIDWYYERVPSSARTLELRQSFKENLQRVRREGWAYECEENETGIACVSVPLNLPDGSKIAVSVSAPVERLPFGRARKIASGMVEEFEKLPASAHIVLPAALH</sequence>
<dbReference type="Pfam" id="PF01614">
    <property type="entry name" value="IclR_C"/>
    <property type="match status" value="1"/>
</dbReference>
<name>A0A1G7BZ10_9ACTO</name>
<feature type="domain" description="IclR-ED" evidence="6">
    <location>
        <begin position="96"/>
        <end position="284"/>
    </location>
</feature>
<evidence type="ECO:0000256" key="3">
    <source>
        <dbReference type="ARBA" id="ARBA00023163"/>
    </source>
</evidence>
<feature type="region of interest" description="Disordered" evidence="4">
    <location>
        <begin position="1"/>
        <end position="22"/>
    </location>
</feature>
<keyword evidence="3" id="KW-0804">Transcription</keyword>
<dbReference type="Gene3D" id="1.10.10.10">
    <property type="entry name" value="Winged helix-like DNA-binding domain superfamily/Winged helix DNA-binding domain"/>
    <property type="match status" value="1"/>
</dbReference>
<gene>
    <name evidence="9" type="primary">kdgR_3</name>
    <name evidence="9" type="ORF">NCTC10327_01113</name>
    <name evidence="7" type="ORF">R6G71_03420</name>
    <name evidence="8" type="ORF">SAMN05421878_10644</name>
</gene>
<dbReference type="Pfam" id="PF09339">
    <property type="entry name" value="HTH_IclR"/>
    <property type="match status" value="1"/>
</dbReference>
<evidence type="ECO:0000256" key="1">
    <source>
        <dbReference type="ARBA" id="ARBA00023015"/>
    </source>
</evidence>
<evidence type="ECO:0000259" key="6">
    <source>
        <dbReference type="PROSITE" id="PS51078"/>
    </source>
</evidence>
<dbReference type="Proteomes" id="UP000182744">
    <property type="component" value="Unassembled WGS sequence"/>
</dbReference>
<proteinExistence type="predicted"/>
<dbReference type="Proteomes" id="UP001273799">
    <property type="component" value="Unassembled WGS sequence"/>
</dbReference>
<evidence type="ECO:0000313" key="7">
    <source>
        <dbReference type="EMBL" id="MDY5153100.1"/>
    </source>
</evidence>
<dbReference type="InterPro" id="IPR050707">
    <property type="entry name" value="HTH_MetabolicPath_Reg"/>
</dbReference>
<dbReference type="PROSITE" id="PS51078">
    <property type="entry name" value="ICLR_ED"/>
    <property type="match status" value="1"/>
</dbReference>
<organism evidence="8 10">
    <name type="scientific">Actinobaculum suis</name>
    <dbReference type="NCBI Taxonomy" id="1657"/>
    <lineage>
        <taxon>Bacteria</taxon>
        <taxon>Bacillati</taxon>
        <taxon>Actinomycetota</taxon>
        <taxon>Actinomycetes</taxon>
        <taxon>Actinomycetales</taxon>
        <taxon>Actinomycetaceae</taxon>
        <taxon>Actinobaculum</taxon>
    </lineage>
</organism>
<dbReference type="Proteomes" id="UP000269974">
    <property type="component" value="Unassembled WGS sequence"/>
</dbReference>
<evidence type="ECO:0000313" key="10">
    <source>
        <dbReference type="Proteomes" id="UP000182744"/>
    </source>
</evidence>
<reference evidence="7" key="4">
    <citation type="submission" date="2023-10" db="EMBL/GenBank/DDBJ databases">
        <title>Whole Genome based description of the genera Actinobaculum and Actinotignum reveals a complex phylogenetic relationship within the species included in the genus Actinotignum.</title>
        <authorList>
            <person name="Jensen C.S."/>
            <person name="Dargis R."/>
            <person name="Kemp M."/>
            <person name="Christensen J.J."/>
        </authorList>
    </citation>
    <scope>NUCLEOTIDE SEQUENCE</scope>
    <source>
        <strain evidence="7">Actinobaculum_suis_CCUG19206T</strain>
    </source>
</reference>
<dbReference type="PROSITE" id="PS51077">
    <property type="entry name" value="HTH_ICLR"/>
    <property type="match status" value="1"/>
</dbReference>
<dbReference type="InterPro" id="IPR036390">
    <property type="entry name" value="WH_DNA-bd_sf"/>
</dbReference>
<dbReference type="PANTHER" id="PTHR30136">
    <property type="entry name" value="HELIX-TURN-HELIX TRANSCRIPTIONAL REGULATOR, ICLR FAMILY"/>
    <property type="match status" value="1"/>
</dbReference>
<reference evidence="9 11" key="3">
    <citation type="submission" date="2018-11" db="EMBL/GenBank/DDBJ databases">
        <authorList>
            <consortium name="Pathogen Informatics"/>
        </authorList>
    </citation>
    <scope>NUCLEOTIDE SEQUENCE [LARGE SCALE GENOMIC DNA]</scope>
    <source>
        <strain evidence="9 11">NCTC10327</strain>
    </source>
</reference>
<keyword evidence="1" id="KW-0805">Transcription regulation</keyword>
<keyword evidence="2 8" id="KW-0238">DNA-binding</keyword>
<dbReference type="EMBL" id="FNAU01000006">
    <property type="protein sequence ID" value="SDE32344.1"/>
    <property type="molecule type" value="Genomic_DNA"/>
</dbReference>
<dbReference type="GO" id="GO:0045892">
    <property type="term" value="P:negative regulation of DNA-templated transcription"/>
    <property type="evidence" value="ECO:0007669"/>
    <property type="project" value="TreeGrafter"/>
</dbReference>
<dbReference type="InterPro" id="IPR029016">
    <property type="entry name" value="GAF-like_dom_sf"/>
</dbReference>
<dbReference type="InterPro" id="IPR014757">
    <property type="entry name" value="Tscrpt_reg_IclR_C"/>
</dbReference>
<dbReference type="RefSeq" id="WP_083078674.1">
    <property type="nucleotide sequence ID" value="NZ_FNAU01000006.1"/>
</dbReference>
<reference evidence="10" key="2">
    <citation type="submission" date="2016-10" db="EMBL/GenBank/DDBJ databases">
        <authorList>
            <person name="Varghese N."/>
        </authorList>
    </citation>
    <scope>NUCLEOTIDE SEQUENCE [LARGE SCALE GENOMIC DNA]</scope>
    <source>
        <strain evidence="10">DSM 20639</strain>
    </source>
</reference>
<evidence type="ECO:0000256" key="2">
    <source>
        <dbReference type="ARBA" id="ARBA00023125"/>
    </source>
</evidence>
<dbReference type="PANTHER" id="PTHR30136:SF24">
    <property type="entry name" value="HTH-TYPE TRANSCRIPTIONAL REPRESSOR ALLR"/>
    <property type="match status" value="1"/>
</dbReference>
<dbReference type="AlphaFoldDB" id="A0A1G7BZ10"/>
<dbReference type="InterPro" id="IPR036388">
    <property type="entry name" value="WH-like_DNA-bd_sf"/>
</dbReference>
<dbReference type="GO" id="GO:0003677">
    <property type="term" value="F:DNA binding"/>
    <property type="evidence" value="ECO:0007669"/>
    <property type="project" value="UniProtKB-KW"/>
</dbReference>
<evidence type="ECO:0000313" key="11">
    <source>
        <dbReference type="Proteomes" id="UP000269974"/>
    </source>
</evidence>
<dbReference type="Gene3D" id="3.30.450.40">
    <property type="match status" value="1"/>
</dbReference>
<protein>
    <submittedName>
        <fullName evidence="8">DNA-binding transcriptional regulator, IclR family</fullName>
    </submittedName>
    <submittedName>
        <fullName evidence="7">IclR family transcriptional regulator</fullName>
    </submittedName>
</protein>
<reference evidence="8" key="1">
    <citation type="submission" date="2016-10" db="EMBL/GenBank/DDBJ databases">
        <authorList>
            <person name="de Groot N.N."/>
        </authorList>
    </citation>
    <scope>NUCLEOTIDE SEQUENCE [LARGE SCALE GENOMIC DNA]</scope>
    <source>
        <strain evidence="8">DSM 20639</strain>
    </source>
</reference>
<dbReference type="GO" id="GO:0003700">
    <property type="term" value="F:DNA-binding transcription factor activity"/>
    <property type="evidence" value="ECO:0007669"/>
    <property type="project" value="TreeGrafter"/>
</dbReference>
<dbReference type="SMART" id="SM00346">
    <property type="entry name" value="HTH_ICLR"/>
    <property type="match status" value="1"/>
</dbReference>
<dbReference type="SUPFAM" id="SSF55781">
    <property type="entry name" value="GAF domain-like"/>
    <property type="match status" value="1"/>
</dbReference>
<dbReference type="OrthoDB" id="9000968at2"/>
<keyword evidence="10" id="KW-1185">Reference proteome</keyword>